<evidence type="ECO:0000313" key="1">
    <source>
        <dbReference type="EMBL" id="KAH7852492.1"/>
    </source>
</evidence>
<comment type="caution">
    <text evidence="1">The sequence shown here is derived from an EMBL/GenBank/DDBJ whole genome shotgun (WGS) entry which is preliminary data.</text>
</comment>
<accession>A0ACB7YH44</accession>
<gene>
    <name evidence="1" type="ORF">Vadar_025428</name>
</gene>
<evidence type="ECO:0000313" key="2">
    <source>
        <dbReference type="Proteomes" id="UP000828048"/>
    </source>
</evidence>
<sequence>MDGLHLVSPSPVSSVGADQQKGRRGPTSERGSSIKPYTATRFSWSNSQSQSRNKGFPKKVSRCNTLPVDSSCQTSSSNSDSCLIIPTGSNASNASDTHNAISKTDKPVKGNPKKKARKKANRNKRPGLTNLECAHGSSTFKTSSTNNTDYVIAPLPYATRLAVLSPQTNGNGCDSEGNSSGNISFSESPKICTAYIGEGDELEVKLIGEHRLPTENGVLADFPEFSILSGLQDRHSNPIGWSNDPCSSRYSETNDSSVLDSTSFCSSDENTKGYGGTNLSEPPCYVVRNGLFSLPNIFNGVGDSYCHIEGTNSCEHGCSSGNLAQRVKQINNVPRNPSVSRLSSSGKFTGCSGKENNHPVWQRVQRNDTHECSSGLKKVKSDNSQRGAGLKDVPLLKKKSNSGQSSMLSTGEGKNQSKVKSPRKFRRKTSVESKQSTKASSAVCSTINIQQNEVDDISGEFGRKGLNSITGSCSKISCKRISFLTTGRFLEGRPSDLQPFERICATISPLNDQTAEIESHSLSGFRDHPDQRDLVKGQSTGNLNPCGGGGTSVSKDISPLEHNKQENSCESTLRKWRPVGIKAYEVSSADHSKNLQLAPLSKRAREICRLENATREIASDHDKSSSTKASLMCSVQGARNHIGLHSEGEVQIEKHPSQRLCTPKESCVNQVAAKCSSPDPRDQNYSAVENESNKIKQAISDAYRAQLASEAVQMATGCPIAEFERVLSSASPVISLPHSILSCQICLPNEIAGAPLCRHEMPNVTLGSLWQWYERHGTYGLEVRAKECDSSKRLGIDRVAFRAYFVPFLSAVQLFRNSKSTSDSSSRASSKEAMEEACTFDKRPGNSSNVGCLPIFSALFPQPCTDTGTSSLSPMNSKCCTEMSSVAVEGNETIKSDDSKSSEVLELLFEYFEVEPPQKRRPLFEMIKELVRGDGPSQCRAYGDPTKLDSVALNDLHHESWYSVAWYPIYRIPDDNFRAAFLTYHSLGHFVRQSVASDSFGLGACVVTPVVGLQSYNAQGECWFQLRKPELTQTREIAHANYSGILKERLRTLEQTASLMARAVVPKKGNLTSVNRQPDYEFFLSRRRW</sequence>
<proteinExistence type="predicted"/>
<dbReference type="EMBL" id="CM037158">
    <property type="protein sequence ID" value="KAH7852492.1"/>
    <property type="molecule type" value="Genomic_DNA"/>
</dbReference>
<organism evidence="1 2">
    <name type="scientific">Vaccinium darrowii</name>
    <dbReference type="NCBI Taxonomy" id="229202"/>
    <lineage>
        <taxon>Eukaryota</taxon>
        <taxon>Viridiplantae</taxon>
        <taxon>Streptophyta</taxon>
        <taxon>Embryophyta</taxon>
        <taxon>Tracheophyta</taxon>
        <taxon>Spermatophyta</taxon>
        <taxon>Magnoliopsida</taxon>
        <taxon>eudicotyledons</taxon>
        <taxon>Gunneridae</taxon>
        <taxon>Pentapetalae</taxon>
        <taxon>asterids</taxon>
        <taxon>Ericales</taxon>
        <taxon>Ericaceae</taxon>
        <taxon>Vaccinioideae</taxon>
        <taxon>Vaccinieae</taxon>
        <taxon>Vaccinium</taxon>
    </lineage>
</organism>
<reference evidence="1 2" key="1">
    <citation type="journal article" date="2021" name="Hortic Res">
        <title>High-quality reference genome and annotation aids understanding of berry development for evergreen blueberry (Vaccinium darrowii).</title>
        <authorList>
            <person name="Yu J."/>
            <person name="Hulse-Kemp A.M."/>
            <person name="Babiker E."/>
            <person name="Staton M."/>
        </authorList>
    </citation>
    <scope>NUCLEOTIDE SEQUENCE [LARGE SCALE GENOMIC DNA]</scope>
    <source>
        <strain evidence="2">cv. NJ 8807/NJ 8810</strain>
        <tissue evidence="1">Young leaf</tissue>
    </source>
</reference>
<name>A0ACB7YH44_9ERIC</name>
<keyword evidence="2" id="KW-1185">Reference proteome</keyword>
<dbReference type="Proteomes" id="UP000828048">
    <property type="component" value="Chromosome 8"/>
</dbReference>
<protein>
    <submittedName>
        <fullName evidence="1">Uncharacterized protein</fullName>
    </submittedName>
</protein>